<dbReference type="EMBL" id="CP069213">
    <property type="protein sequence ID" value="QRH03360.1"/>
    <property type="molecule type" value="Genomic_DNA"/>
</dbReference>
<evidence type="ECO:0000256" key="10">
    <source>
        <dbReference type="SAM" id="Phobius"/>
    </source>
</evidence>
<keyword evidence="2" id="KW-1003">Cell membrane</keyword>
<organism evidence="14 15">
    <name type="scientific">Shewanella litorisediminis</name>
    <dbReference type="NCBI Taxonomy" id="1173586"/>
    <lineage>
        <taxon>Bacteria</taxon>
        <taxon>Pseudomonadati</taxon>
        <taxon>Pseudomonadota</taxon>
        <taxon>Gammaproteobacteria</taxon>
        <taxon>Alteromonadales</taxon>
        <taxon>Shewanellaceae</taxon>
        <taxon>Shewanella</taxon>
    </lineage>
</organism>
<dbReference type="Pfam" id="PF17200">
    <property type="entry name" value="sCache_2"/>
    <property type="match status" value="1"/>
</dbReference>
<dbReference type="RefSeq" id="WP_203326914.1">
    <property type="nucleotide sequence ID" value="NZ_CP069213.1"/>
</dbReference>
<dbReference type="Proteomes" id="UP000596252">
    <property type="component" value="Chromosome"/>
</dbReference>
<accession>A0ABX7G7V8</accession>
<feature type="domain" description="T-SNARE coiled-coil homology" evidence="12">
    <location>
        <begin position="453"/>
        <end position="508"/>
    </location>
</feature>
<dbReference type="Gene3D" id="1.10.287.950">
    <property type="entry name" value="Methyl-accepting chemotaxis protein"/>
    <property type="match status" value="1"/>
</dbReference>
<dbReference type="SMART" id="SM01049">
    <property type="entry name" value="Cache_2"/>
    <property type="match status" value="1"/>
</dbReference>
<comment type="similarity">
    <text evidence="8">Belongs to the methyl-accepting chemotaxis (MCP) protein family.</text>
</comment>
<dbReference type="PROSITE" id="PS50192">
    <property type="entry name" value="T_SNARE"/>
    <property type="match status" value="1"/>
</dbReference>
<evidence type="ECO:0000256" key="8">
    <source>
        <dbReference type="ARBA" id="ARBA00029447"/>
    </source>
</evidence>
<evidence type="ECO:0000256" key="1">
    <source>
        <dbReference type="ARBA" id="ARBA00004429"/>
    </source>
</evidence>
<dbReference type="PANTHER" id="PTHR32089">
    <property type="entry name" value="METHYL-ACCEPTING CHEMOTAXIS PROTEIN MCPB"/>
    <property type="match status" value="1"/>
</dbReference>
<dbReference type="InterPro" id="IPR004089">
    <property type="entry name" value="MCPsignal_dom"/>
</dbReference>
<name>A0ABX7G7V8_9GAMM</name>
<dbReference type="PANTHER" id="PTHR32089:SF119">
    <property type="entry name" value="METHYL-ACCEPTING CHEMOTAXIS PROTEIN CTPL"/>
    <property type="match status" value="1"/>
</dbReference>
<keyword evidence="7 9" id="KW-0807">Transducer</keyword>
<dbReference type="PRINTS" id="PR00260">
    <property type="entry name" value="CHEMTRNSDUCR"/>
</dbReference>
<keyword evidence="3" id="KW-0997">Cell inner membrane</keyword>
<keyword evidence="4 10" id="KW-0812">Transmembrane</keyword>
<evidence type="ECO:0000259" key="11">
    <source>
        <dbReference type="PROSITE" id="PS50111"/>
    </source>
</evidence>
<dbReference type="InterPro" id="IPR004090">
    <property type="entry name" value="Chemotax_Me-accpt_rcpt"/>
</dbReference>
<evidence type="ECO:0000256" key="3">
    <source>
        <dbReference type="ARBA" id="ARBA00022519"/>
    </source>
</evidence>
<evidence type="ECO:0000313" key="15">
    <source>
        <dbReference type="Proteomes" id="UP000596252"/>
    </source>
</evidence>
<evidence type="ECO:0000259" key="13">
    <source>
        <dbReference type="PROSITE" id="PS50885"/>
    </source>
</evidence>
<protein>
    <submittedName>
        <fullName evidence="14">Methyl-accepting chemotaxis protein</fullName>
    </submittedName>
</protein>
<dbReference type="Pfam" id="PF00672">
    <property type="entry name" value="HAMP"/>
    <property type="match status" value="1"/>
</dbReference>
<sequence>MIAFLRKLTILQRLIMMLALAAIGTFCFAAFNIQEQYNNLEQQKWLQNDGQLDTVLSLVEVHRQQAQQGRLSEADAKTEVAALINAAHYGNGGYFMVVDAEGQILAAGGQSQKIGSRVSDRSIQSLVTGARSKGKASATIEALNPDTNKTGTQLAEARQFTPWQWTVITGAFVADVNDAMETAIWNTLIIMMLISTPLFALFMALNHSITSPLSHAINALEDIADGEGDLGARLNTEGKDEVAHLAKAFNRFAEKIGKLIKDIKPMGDELTEDAQALSQAVETANRSSEQIHRETESVAAAIHQMLATSQEMAHNTQQAADSAAKVKGQAQESQSLMSSTLKQTESLVDKLKASELTTARLGAASGQIGSILDVIRAIAEQTNLLALNAAIEAARAGAHGRGFAVVADEVRALANRTQQSTNEIQKIISEIQAGIGDVTASNSANQTLSESLQAQARQAGASMDAILSLVAQINDINTQLASATEEQSLVTEEINRNISNISVQMQLAVDSNEGNRHAAGSLQSISRALAKALGHFKV</sequence>
<evidence type="ECO:0000256" key="5">
    <source>
        <dbReference type="ARBA" id="ARBA00022989"/>
    </source>
</evidence>
<dbReference type="InterPro" id="IPR033480">
    <property type="entry name" value="sCache_2"/>
</dbReference>
<keyword evidence="5 10" id="KW-1133">Transmembrane helix</keyword>
<dbReference type="InterPro" id="IPR003660">
    <property type="entry name" value="HAMP_dom"/>
</dbReference>
<feature type="transmembrane region" description="Helical" evidence="10">
    <location>
        <begin position="183"/>
        <end position="205"/>
    </location>
</feature>
<dbReference type="InterPro" id="IPR000727">
    <property type="entry name" value="T_SNARE_dom"/>
</dbReference>
<evidence type="ECO:0000256" key="2">
    <source>
        <dbReference type="ARBA" id="ARBA00022475"/>
    </source>
</evidence>
<evidence type="ECO:0000256" key="7">
    <source>
        <dbReference type="ARBA" id="ARBA00023224"/>
    </source>
</evidence>
<keyword evidence="15" id="KW-1185">Reference proteome</keyword>
<dbReference type="PROSITE" id="PS50885">
    <property type="entry name" value="HAMP"/>
    <property type="match status" value="1"/>
</dbReference>
<evidence type="ECO:0000256" key="9">
    <source>
        <dbReference type="PROSITE-ProRule" id="PRU00284"/>
    </source>
</evidence>
<reference evidence="14 15" key="1">
    <citation type="journal article" date="2012" name="Antonie Van Leeuwenhoek">
        <title>Shewanella litorisediminis sp. nov., a gammaproteobacterium isolated from a tidal flat sediment.</title>
        <authorList>
            <person name="Lee M.H."/>
            <person name="Yoon J.H."/>
        </authorList>
    </citation>
    <scope>NUCLEOTIDE SEQUENCE [LARGE SCALE GENOMIC DNA]</scope>
    <source>
        <strain evidence="14 15">SMK1-12</strain>
    </source>
</reference>
<dbReference type="PROSITE" id="PS50111">
    <property type="entry name" value="CHEMOTAXIS_TRANSDUC_2"/>
    <property type="match status" value="1"/>
</dbReference>
<dbReference type="SMART" id="SM00304">
    <property type="entry name" value="HAMP"/>
    <property type="match status" value="1"/>
</dbReference>
<evidence type="ECO:0000256" key="4">
    <source>
        <dbReference type="ARBA" id="ARBA00022692"/>
    </source>
</evidence>
<dbReference type="SUPFAM" id="SSF58104">
    <property type="entry name" value="Methyl-accepting chemotaxis protein (MCP) signaling domain"/>
    <property type="match status" value="1"/>
</dbReference>
<comment type="subcellular location">
    <subcellularLocation>
        <location evidence="1">Cell inner membrane</location>
        <topology evidence="1">Multi-pass membrane protein</topology>
    </subcellularLocation>
</comment>
<dbReference type="Pfam" id="PF00015">
    <property type="entry name" value="MCPsignal"/>
    <property type="match status" value="1"/>
</dbReference>
<dbReference type="SMART" id="SM00283">
    <property type="entry name" value="MA"/>
    <property type="match status" value="1"/>
</dbReference>
<evidence type="ECO:0000259" key="12">
    <source>
        <dbReference type="PROSITE" id="PS50192"/>
    </source>
</evidence>
<feature type="domain" description="HAMP" evidence="13">
    <location>
        <begin position="207"/>
        <end position="261"/>
    </location>
</feature>
<dbReference type="CDD" id="cd06225">
    <property type="entry name" value="HAMP"/>
    <property type="match status" value="1"/>
</dbReference>
<feature type="domain" description="Methyl-accepting transducer" evidence="11">
    <location>
        <begin position="266"/>
        <end position="502"/>
    </location>
</feature>
<evidence type="ECO:0000256" key="6">
    <source>
        <dbReference type="ARBA" id="ARBA00023136"/>
    </source>
</evidence>
<evidence type="ECO:0000313" key="14">
    <source>
        <dbReference type="EMBL" id="QRH03360.1"/>
    </source>
</evidence>
<dbReference type="Gene3D" id="3.30.450.20">
    <property type="entry name" value="PAS domain"/>
    <property type="match status" value="1"/>
</dbReference>
<proteinExistence type="inferred from homology"/>
<keyword evidence="6 10" id="KW-0472">Membrane</keyword>
<gene>
    <name evidence="14" type="ORF">JQC75_08255</name>
</gene>